<keyword evidence="2" id="KW-0805">Transcription regulation</keyword>
<feature type="domain" description="Zn(2)-C6 fungal-type" evidence="7">
    <location>
        <begin position="11"/>
        <end position="40"/>
    </location>
</feature>
<dbReference type="CDD" id="cd00067">
    <property type="entry name" value="GAL4"/>
    <property type="match status" value="1"/>
</dbReference>
<keyword evidence="3" id="KW-0238">DNA-binding</keyword>
<protein>
    <recommendedName>
        <fullName evidence="7">Zn(2)-C6 fungal-type domain-containing protein</fullName>
    </recommendedName>
</protein>
<dbReference type="InterPro" id="IPR051711">
    <property type="entry name" value="Stress_Response_Reg"/>
</dbReference>
<dbReference type="PROSITE" id="PS00463">
    <property type="entry name" value="ZN2_CY6_FUNGAL_1"/>
    <property type="match status" value="1"/>
</dbReference>
<dbReference type="InterPro" id="IPR001138">
    <property type="entry name" value="Zn2Cys6_DnaBD"/>
</dbReference>
<evidence type="ECO:0000256" key="5">
    <source>
        <dbReference type="ARBA" id="ARBA00023242"/>
    </source>
</evidence>
<accession>A0ABR1HS92</accession>
<dbReference type="Pfam" id="PF00172">
    <property type="entry name" value="Zn_clus"/>
    <property type="match status" value="1"/>
</dbReference>
<feature type="compositionally biased region" description="Polar residues" evidence="6">
    <location>
        <begin position="63"/>
        <end position="84"/>
    </location>
</feature>
<dbReference type="PROSITE" id="PS50048">
    <property type="entry name" value="ZN2_CY6_FUNGAL_2"/>
    <property type="match status" value="1"/>
</dbReference>
<organism evidence="8 9">
    <name type="scientific">Neonectria punicea</name>
    <dbReference type="NCBI Taxonomy" id="979145"/>
    <lineage>
        <taxon>Eukaryota</taxon>
        <taxon>Fungi</taxon>
        <taxon>Dikarya</taxon>
        <taxon>Ascomycota</taxon>
        <taxon>Pezizomycotina</taxon>
        <taxon>Sordariomycetes</taxon>
        <taxon>Hypocreomycetidae</taxon>
        <taxon>Hypocreales</taxon>
        <taxon>Nectriaceae</taxon>
        <taxon>Neonectria</taxon>
    </lineage>
</organism>
<evidence type="ECO:0000256" key="1">
    <source>
        <dbReference type="ARBA" id="ARBA00004123"/>
    </source>
</evidence>
<dbReference type="SMART" id="SM00066">
    <property type="entry name" value="GAL4"/>
    <property type="match status" value="1"/>
</dbReference>
<evidence type="ECO:0000313" key="9">
    <source>
        <dbReference type="Proteomes" id="UP001498476"/>
    </source>
</evidence>
<keyword evidence="4" id="KW-0804">Transcription</keyword>
<dbReference type="PANTHER" id="PTHR47540">
    <property type="entry name" value="THIAMINE REPRESSIBLE GENES REGULATORY PROTEIN THI5"/>
    <property type="match status" value="1"/>
</dbReference>
<feature type="compositionally biased region" description="Basic and acidic residues" evidence="6">
    <location>
        <begin position="96"/>
        <end position="107"/>
    </location>
</feature>
<keyword evidence="9" id="KW-1185">Reference proteome</keyword>
<feature type="region of interest" description="Disordered" evidence="6">
    <location>
        <begin position="61"/>
        <end position="107"/>
    </location>
</feature>
<evidence type="ECO:0000256" key="6">
    <source>
        <dbReference type="SAM" id="MobiDB-lite"/>
    </source>
</evidence>
<sequence>MGKFKGRSAVACTACHTQKLKCGGGTPCDRCSLRNRECVYPKKDKFVAVPESYLREIEGEASLNRQSSAAEGSSVGTESSFLTSDRQEPTDYPQADDNHTATDHLREDSSVERFIQKLKDLSASLQPYVQSDLSQSSGAGEESGYTYLRLKSDSQHPEVLVKLPPEPYAWHLFDIFEEMFCDYH</sequence>
<reference evidence="8 9" key="1">
    <citation type="journal article" date="2025" name="Microbiol. Resour. Announc.">
        <title>Draft genome sequences for Neonectria magnoliae and Neonectria punicea, canker pathogens of Liriodendron tulipifera and Acer saccharum in West Virginia.</title>
        <authorList>
            <person name="Petronek H.M."/>
            <person name="Kasson M.T."/>
            <person name="Metheny A.M."/>
            <person name="Stauder C.M."/>
            <person name="Lovett B."/>
            <person name="Lynch S.C."/>
            <person name="Garnas J.R."/>
            <person name="Kasson L.R."/>
            <person name="Stajich J.E."/>
        </authorList>
    </citation>
    <scope>NUCLEOTIDE SEQUENCE [LARGE SCALE GENOMIC DNA]</scope>
    <source>
        <strain evidence="8 9">NRRL 64653</strain>
    </source>
</reference>
<dbReference type="EMBL" id="JAZAVJ010000008">
    <property type="protein sequence ID" value="KAK7423740.1"/>
    <property type="molecule type" value="Genomic_DNA"/>
</dbReference>
<keyword evidence="5" id="KW-0539">Nucleus</keyword>
<comment type="caution">
    <text evidence="8">The sequence shown here is derived from an EMBL/GenBank/DDBJ whole genome shotgun (WGS) entry which is preliminary data.</text>
</comment>
<dbReference type="Proteomes" id="UP001498476">
    <property type="component" value="Unassembled WGS sequence"/>
</dbReference>
<evidence type="ECO:0000256" key="2">
    <source>
        <dbReference type="ARBA" id="ARBA00023015"/>
    </source>
</evidence>
<evidence type="ECO:0000313" key="8">
    <source>
        <dbReference type="EMBL" id="KAK7423740.1"/>
    </source>
</evidence>
<dbReference type="InterPro" id="IPR036864">
    <property type="entry name" value="Zn2-C6_fun-type_DNA-bd_sf"/>
</dbReference>
<comment type="subcellular location">
    <subcellularLocation>
        <location evidence="1">Nucleus</location>
    </subcellularLocation>
</comment>
<proteinExistence type="predicted"/>
<gene>
    <name evidence="8" type="ORF">QQX98_000930</name>
</gene>
<dbReference type="SUPFAM" id="SSF57701">
    <property type="entry name" value="Zn2/Cys6 DNA-binding domain"/>
    <property type="match status" value="1"/>
</dbReference>
<name>A0ABR1HS92_9HYPO</name>
<evidence type="ECO:0000259" key="7">
    <source>
        <dbReference type="PROSITE" id="PS50048"/>
    </source>
</evidence>
<dbReference type="Gene3D" id="4.10.240.10">
    <property type="entry name" value="Zn(2)-C6 fungal-type DNA-binding domain"/>
    <property type="match status" value="1"/>
</dbReference>
<dbReference type="PANTHER" id="PTHR47540:SF6">
    <property type="entry name" value="ZN(II)2CYS6 TRANSCRIPTION FACTOR (EUROFUNG)"/>
    <property type="match status" value="1"/>
</dbReference>
<evidence type="ECO:0000256" key="3">
    <source>
        <dbReference type="ARBA" id="ARBA00023125"/>
    </source>
</evidence>
<evidence type="ECO:0000256" key="4">
    <source>
        <dbReference type="ARBA" id="ARBA00023163"/>
    </source>
</evidence>